<proteinExistence type="predicted"/>
<feature type="region of interest" description="Disordered" evidence="1">
    <location>
        <begin position="1"/>
        <end position="83"/>
    </location>
</feature>
<feature type="region of interest" description="Disordered" evidence="1">
    <location>
        <begin position="365"/>
        <end position="404"/>
    </location>
</feature>
<keyword evidence="2" id="KW-0472">Membrane</keyword>
<comment type="caution">
    <text evidence="3">The sequence shown here is derived from an EMBL/GenBank/DDBJ whole genome shotgun (WGS) entry which is preliminary data.</text>
</comment>
<evidence type="ECO:0000256" key="2">
    <source>
        <dbReference type="SAM" id="Phobius"/>
    </source>
</evidence>
<dbReference type="PANTHER" id="PTHR39466:SF1">
    <property type="entry name" value="RGS DOMAIN-CONTAINING PROTEIN"/>
    <property type="match status" value="1"/>
</dbReference>
<feature type="compositionally biased region" description="Basic and acidic residues" evidence="1">
    <location>
        <begin position="670"/>
        <end position="684"/>
    </location>
</feature>
<feature type="compositionally biased region" description="Polar residues" evidence="1">
    <location>
        <begin position="281"/>
        <end position="314"/>
    </location>
</feature>
<feature type="transmembrane region" description="Helical" evidence="2">
    <location>
        <begin position="579"/>
        <end position="598"/>
    </location>
</feature>
<feature type="region of interest" description="Disordered" evidence="1">
    <location>
        <begin position="471"/>
        <end position="505"/>
    </location>
</feature>
<feature type="transmembrane region" description="Helical" evidence="2">
    <location>
        <begin position="618"/>
        <end position="643"/>
    </location>
</feature>
<evidence type="ECO:0008006" key="5">
    <source>
        <dbReference type="Google" id="ProtNLM"/>
    </source>
</evidence>
<evidence type="ECO:0000256" key="1">
    <source>
        <dbReference type="SAM" id="MobiDB-lite"/>
    </source>
</evidence>
<accession>A0AAN6GMF1</accession>
<feature type="region of interest" description="Disordered" evidence="1">
    <location>
        <begin position="669"/>
        <end position="705"/>
    </location>
</feature>
<feature type="compositionally biased region" description="Basic and acidic residues" evidence="1">
    <location>
        <begin position="1"/>
        <end position="11"/>
    </location>
</feature>
<feature type="compositionally biased region" description="Low complexity" evidence="1">
    <location>
        <begin position="382"/>
        <end position="391"/>
    </location>
</feature>
<protein>
    <recommendedName>
        <fullName evidence="5">Transmembrane protein</fullName>
    </recommendedName>
</protein>
<dbReference type="AlphaFoldDB" id="A0AAN6GMF1"/>
<dbReference type="PANTHER" id="PTHR39466">
    <property type="entry name" value="RGS DOMAIN-CONTAINING PROTEIN"/>
    <property type="match status" value="1"/>
</dbReference>
<dbReference type="EMBL" id="JAPDMZ010000128">
    <property type="protein sequence ID" value="KAK0548772.1"/>
    <property type="molecule type" value="Genomic_DNA"/>
</dbReference>
<name>A0AAN6GMF1_9BASI</name>
<sequence>MSDEIPKEPMDQKPAATNSLPSVSISSSSSTLLPSTYTPTSMLRQPSPSTSAPLFSSSASSSAMQFGLGPAPEEVPMLPSTSRATFAPSGELLIDGLGVDGRNLSKGEMGWAEPFSPVVTTTPTIRRFSTRPSLDPIAHSSSFPPVSPLLPIAAPPMSAAPSASLMLPDPVTVFPVDDFGTCGVHGCSGEGFQASERTKGTSHSSITIHDIVERRTCRPISLQDLRTRLLVQRASRKDAPSSPFATQAQLPDLSLLGGAKKPTHAAGRHEIGVEEMDQEKTLTNYSADLDTTPSTRKPSQQSAGQSTLVPTQRAASAAGKLVGKLNKHARSASTGDEVDALDFVAVFNRYNRRFYALSKAQRARSPNPASYALASEEDGSTLRRATTTAAASPTSEQPRQLGEQGVKVEVLVRQTSTVPSASQGGFRPMSRLDSAATVTGRKEITLYPSSQPLREQFEDILRRFIGALQDDDGRRESETGNTTLSVEEKDEAHKSTSMSKSTSRTCCPASPRLRWMVDIGLLCEQQISLALAEAEVTTHPQVLAPIADKVAAYLNAHIVPGFLSASTSNLSRTTQLGRLGVGLICLGLAILFTVLLAVNPSPFRPRDASDVSRWWRLLTAPLWCAGVGYVLAAWTGVCVWLTIRGNHEPGQDEGPEDDGPWQSEWEQLSADEHHQPAPSKKKDPTWTLSNPAINAPDPALPWRRPDKKSLMAPELLNILRRFAFLKPLPVAGPEMQQVTSDSLEKGPDFRIEPATSSGILFSNPSWGMPSSTNAHRDSMEERVSPTVSRAASLSGITVAAPGPRQLEPVHEAEKWSPGSSTNIAAVGSTEMSSIGQVASVIDGAIGISVPPPAPPITPRMPSSSGGSFNTPPFSPRSVSPNGGMWRNSSMGSVSVISPTSMSAPAISVRAKKVPVLPVAVGLVKTNVPSPANIHRSPTTSRVSISPFAGGRDEGPARSGAAAASQADAAGMSYAASLYNVATCGPRHSAPRRLASSVWVTIRRATGFAVNTKPVLDSRVRAAQQRAALQSLSICFGITLVILIIIVAVP</sequence>
<feature type="region of interest" description="Disordered" evidence="1">
    <location>
        <begin position="234"/>
        <end position="315"/>
    </location>
</feature>
<feature type="compositionally biased region" description="Low complexity" evidence="1">
    <location>
        <begin position="17"/>
        <end position="63"/>
    </location>
</feature>
<evidence type="ECO:0000313" key="3">
    <source>
        <dbReference type="EMBL" id="KAK0548772.1"/>
    </source>
</evidence>
<reference evidence="3" key="1">
    <citation type="journal article" date="2023" name="PhytoFront">
        <title>Draft Genome Resources of Seven Strains of Tilletia horrida, Causal Agent of Kernel Smut of Rice.</title>
        <authorList>
            <person name="Khanal S."/>
            <person name="Antony Babu S."/>
            <person name="Zhou X.G."/>
        </authorList>
    </citation>
    <scope>NUCLEOTIDE SEQUENCE</scope>
    <source>
        <strain evidence="3">TX6</strain>
    </source>
</reference>
<evidence type="ECO:0000313" key="4">
    <source>
        <dbReference type="Proteomes" id="UP001176517"/>
    </source>
</evidence>
<keyword evidence="4" id="KW-1185">Reference proteome</keyword>
<gene>
    <name evidence="3" type="ORF">OC846_004346</name>
</gene>
<feature type="region of interest" description="Disordered" evidence="1">
    <location>
        <begin position="927"/>
        <end position="961"/>
    </location>
</feature>
<organism evidence="3 4">
    <name type="scientific">Tilletia horrida</name>
    <dbReference type="NCBI Taxonomy" id="155126"/>
    <lineage>
        <taxon>Eukaryota</taxon>
        <taxon>Fungi</taxon>
        <taxon>Dikarya</taxon>
        <taxon>Basidiomycota</taxon>
        <taxon>Ustilaginomycotina</taxon>
        <taxon>Exobasidiomycetes</taxon>
        <taxon>Tilletiales</taxon>
        <taxon>Tilletiaceae</taxon>
        <taxon>Tilletia</taxon>
    </lineage>
</organism>
<dbReference type="Proteomes" id="UP001176517">
    <property type="component" value="Unassembled WGS sequence"/>
</dbReference>
<feature type="transmembrane region" description="Helical" evidence="2">
    <location>
        <begin position="1026"/>
        <end position="1048"/>
    </location>
</feature>
<keyword evidence="2" id="KW-0812">Transmembrane</keyword>
<keyword evidence="2" id="KW-1133">Transmembrane helix</keyword>